<dbReference type="Proteomes" id="UP000622166">
    <property type="component" value="Unassembled WGS sequence"/>
</dbReference>
<reference evidence="2" key="2">
    <citation type="submission" date="2020-09" db="EMBL/GenBank/DDBJ databases">
        <authorList>
            <person name="Sun Q."/>
            <person name="Ohkuma M."/>
        </authorList>
    </citation>
    <scope>NUCLEOTIDE SEQUENCE</scope>
    <source>
        <strain evidence="2">JCM 4815</strain>
    </source>
</reference>
<feature type="compositionally biased region" description="Polar residues" evidence="1">
    <location>
        <begin position="49"/>
        <end position="62"/>
    </location>
</feature>
<reference evidence="2" key="1">
    <citation type="journal article" date="2014" name="Int. J. Syst. Evol. Microbiol.">
        <title>Complete genome sequence of Corynebacterium casei LMG S-19264T (=DSM 44701T), isolated from a smear-ripened cheese.</title>
        <authorList>
            <consortium name="US DOE Joint Genome Institute (JGI-PGF)"/>
            <person name="Walter F."/>
            <person name="Albersmeier A."/>
            <person name="Kalinowski J."/>
            <person name="Ruckert C."/>
        </authorList>
    </citation>
    <scope>NUCLEOTIDE SEQUENCE</scope>
    <source>
        <strain evidence="2">JCM 4815</strain>
    </source>
</reference>
<evidence type="ECO:0000256" key="1">
    <source>
        <dbReference type="SAM" id="MobiDB-lite"/>
    </source>
</evidence>
<sequence length="133" mass="14563">MPLRRGQGYIPRVSAIPAVHRQFLDRCRPLDKAAAILAQRKARHEYANHVSNHGNQPRSSRGSEGPSMLCSCRRSQNAGQTKEPRQNSGSGGPISDYNYDSSQGAFSHLTGRCASWADNVVKPLVDGFSAKEK</sequence>
<keyword evidence="3" id="KW-1185">Reference proteome</keyword>
<accession>A0A918UPG7</accession>
<proteinExistence type="predicted"/>
<evidence type="ECO:0000313" key="2">
    <source>
        <dbReference type="EMBL" id="GGZ24982.1"/>
    </source>
</evidence>
<evidence type="ECO:0000313" key="3">
    <source>
        <dbReference type="Proteomes" id="UP000622166"/>
    </source>
</evidence>
<organism evidence="2 3">
    <name type="scientific">Streptomyces poonensis</name>
    <dbReference type="NCBI Taxonomy" id="68255"/>
    <lineage>
        <taxon>Bacteria</taxon>
        <taxon>Bacillati</taxon>
        <taxon>Actinomycetota</taxon>
        <taxon>Actinomycetes</taxon>
        <taxon>Kitasatosporales</taxon>
        <taxon>Streptomycetaceae</taxon>
        <taxon>Streptomyces</taxon>
    </lineage>
</organism>
<gene>
    <name evidence="2" type="ORF">GCM10010365_51740</name>
</gene>
<name>A0A918UPG7_9ACTN</name>
<dbReference type="AlphaFoldDB" id="A0A918UPG7"/>
<feature type="region of interest" description="Disordered" evidence="1">
    <location>
        <begin position="47"/>
        <end position="101"/>
    </location>
</feature>
<dbReference type="EMBL" id="BMVW01000011">
    <property type="protein sequence ID" value="GGZ24982.1"/>
    <property type="molecule type" value="Genomic_DNA"/>
</dbReference>
<protein>
    <submittedName>
        <fullName evidence="2">Uncharacterized protein</fullName>
    </submittedName>
</protein>
<comment type="caution">
    <text evidence="2">The sequence shown here is derived from an EMBL/GenBank/DDBJ whole genome shotgun (WGS) entry which is preliminary data.</text>
</comment>